<comment type="subcellular location">
    <subcellularLocation>
        <location evidence="2">Nucleus</location>
    </subcellularLocation>
</comment>
<proteinExistence type="predicted"/>
<reference evidence="13 14" key="1">
    <citation type="submission" date="2016-03" db="EMBL/GenBank/DDBJ databases">
        <title>Draft genome sequence of the Fonsecaea monophora CBS 269.37.</title>
        <authorList>
            <person name="Bombassaro A."/>
            <person name="Vinicius W.A."/>
            <person name="De Hoog S."/>
            <person name="Sun J."/>
            <person name="Souza E.M."/>
            <person name="Raittz R.T."/>
            <person name="Costa F."/>
            <person name="Leao A.C."/>
            <person name="Tadra-Sfeir M.Z."/>
            <person name="Baura V."/>
            <person name="Balsanelli E."/>
            <person name="Pedrosa F.O."/>
            <person name="Moreno L.F."/>
            <person name="Steffens M.B."/>
            <person name="Xi L."/>
            <person name="Bocca A.L."/>
            <person name="Felipe M.S."/>
            <person name="Teixeira M."/>
            <person name="Telles Filho F.Q."/>
            <person name="Azevedo C.M."/>
            <person name="Gomes R."/>
            <person name="Vicente V.A."/>
        </authorList>
    </citation>
    <scope>NUCLEOTIDE SEQUENCE [LARGE SCALE GENOMIC DNA]</scope>
    <source>
        <strain evidence="13 14">CBS 269.37</strain>
    </source>
</reference>
<feature type="domain" description="USP" evidence="12">
    <location>
        <begin position="135"/>
        <end position="584"/>
    </location>
</feature>
<gene>
    <name evidence="13" type="ORF">AYO21_05503</name>
</gene>
<evidence type="ECO:0000256" key="1">
    <source>
        <dbReference type="ARBA" id="ARBA00000707"/>
    </source>
</evidence>
<accession>A0A177F9C8</accession>
<keyword evidence="10" id="KW-0539">Nucleus</keyword>
<dbReference type="InterPro" id="IPR013083">
    <property type="entry name" value="Znf_RING/FYVE/PHD"/>
</dbReference>
<evidence type="ECO:0000256" key="5">
    <source>
        <dbReference type="ARBA" id="ARBA00022786"/>
    </source>
</evidence>
<organism evidence="13 14">
    <name type="scientific">Fonsecaea monophora</name>
    <dbReference type="NCBI Taxonomy" id="254056"/>
    <lineage>
        <taxon>Eukaryota</taxon>
        <taxon>Fungi</taxon>
        <taxon>Dikarya</taxon>
        <taxon>Ascomycota</taxon>
        <taxon>Pezizomycotina</taxon>
        <taxon>Eurotiomycetes</taxon>
        <taxon>Chaetothyriomycetidae</taxon>
        <taxon>Chaetothyriales</taxon>
        <taxon>Herpotrichiellaceae</taxon>
        <taxon>Fonsecaea</taxon>
    </lineage>
</organism>
<evidence type="ECO:0000256" key="4">
    <source>
        <dbReference type="ARBA" id="ARBA00022670"/>
    </source>
</evidence>
<dbReference type="GO" id="GO:0005634">
    <property type="term" value="C:nucleus"/>
    <property type="evidence" value="ECO:0007669"/>
    <property type="project" value="UniProtKB-SubCell"/>
</dbReference>
<feature type="compositionally biased region" description="Basic and acidic residues" evidence="11">
    <location>
        <begin position="480"/>
        <end position="500"/>
    </location>
</feature>
<feature type="compositionally biased region" description="Acidic residues" evidence="11">
    <location>
        <begin position="186"/>
        <end position="196"/>
    </location>
</feature>
<feature type="region of interest" description="Disordered" evidence="11">
    <location>
        <begin position="335"/>
        <end position="379"/>
    </location>
</feature>
<evidence type="ECO:0000256" key="9">
    <source>
        <dbReference type="ARBA" id="ARBA00023163"/>
    </source>
</evidence>
<dbReference type="AlphaFoldDB" id="A0A177F9C8"/>
<dbReference type="GeneID" id="34600669"/>
<dbReference type="InterPro" id="IPR038765">
    <property type="entry name" value="Papain-like_cys_pep_sf"/>
</dbReference>
<sequence>MALTQCMPAAGCEHLDTEATSKINAFRETSNNQLDPDFATYSCIACSFSGSFTALNKHLSKTQHGFAVSHNSVYCGNCNDLIYDPALVISTGKSSSISSKVNGVKRKISESNDGEDDSYLTANTSQRPCGRTGVRGLFNLGETCYMNAVLQMMVHNSLLASYFLGMGHPIHTCPISKEPDKKEKNDSDDDDEDDGSAEGSQNKEHKTCVACGMTELFSDVTMVDQPLPAHAVNLLFASWKNIPQMSGKGQQDAQEWFMCIVDRLHEGVAQYVPSSENKSHATNQANGIATLDKHCICFFHKVFYGRYNSQITCDTCHTVSSREDEFSSISLDFQKQMKKRKKGPKDGGTKDSKDTGGNEGSKEDKDVKKGEGAKGSNKDKAADLKITIPTIQDCLRAFTAPEPLSPDQYKCNNCNARRSASKQTRIRKLPAILCVHVKRFGMKQSASGVFGPEKYEGKIDFGLHLDMAPYTTRPPTRVSEPVKKEKKDSGEVEKKDKETKGSSSSTKASSSSTSSGGAARKESEFMYDLDCVVVHQGEHAQNGHYYAFCRQDNKWFRFDDEIVSATTTEDVLRQEAYLLFYSLRSLEKI</sequence>
<keyword evidence="7" id="KW-0788">Thiol protease</keyword>
<dbReference type="Proteomes" id="UP000077002">
    <property type="component" value="Unassembled WGS sequence"/>
</dbReference>
<dbReference type="GO" id="GO:0004843">
    <property type="term" value="F:cysteine-type deubiquitinase activity"/>
    <property type="evidence" value="ECO:0007669"/>
    <property type="project" value="UniProtKB-EC"/>
</dbReference>
<evidence type="ECO:0000256" key="10">
    <source>
        <dbReference type="ARBA" id="ARBA00023242"/>
    </source>
</evidence>
<dbReference type="PROSITE" id="PS00973">
    <property type="entry name" value="USP_2"/>
    <property type="match status" value="1"/>
</dbReference>
<comment type="catalytic activity">
    <reaction evidence="1">
        <text>Thiol-dependent hydrolysis of ester, thioester, amide, peptide and isopeptide bonds formed by the C-terminal Gly of ubiquitin (a 76-residue protein attached to proteins as an intracellular targeting signal).</text>
        <dbReference type="EC" id="3.4.19.12"/>
    </reaction>
</comment>
<feature type="compositionally biased region" description="Low complexity" evidence="11">
    <location>
        <begin position="501"/>
        <end position="518"/>
    </location>
</feature>
<dbReference type="InterPro" id="IPR001394">
    <property type="entry name" value="Peptidase_C19_UCH"/>
</dbReference>
<dbReference type="Gene3D" id="3.30.40.10">
    <property type="entry name" value="Zinc/RING finger domain, C3HC4 (zinc finger)"/>
    <property type="match status" value="1"/>
</dbReference>
<comment type="caution">
    <text evidence="13">The sequence shown here is derived from an EMBL/GenBank/DDBJ whole genome shotgun (WGS) entry which is preliminary data.</text>
</comment>
<evidence type="ECO:0000256" key="11">
    <source>
        <dbReference type="SAM" id="MobiDB-lite"/>
    </source>
</evidence>
<feature type="compositionally biased region" description="Basic and acidic residues" evidence="11">
    <location>
        <begin position="344"/>
        <end position="379"/>
    </location>
</feature>
<evidence type="ECO:0000313" key="13">
    <source>
        <dbReference type="EMBL" id="OAG40220.1"/>
    </source>
</evidence>
<dbReference type="InterPro" id="IPR050185">
    <property type="entry name" value="Ub_carboxyl-term_hydrolase"/>
</dbReference>
<evidence type="ECO:0000256" key="6">
    <source>
        <dbReference type="ARBA" id="ARBA00022801"/>
    </source>
</evidence>
<keyword evidence="14" id="KW-1185">Reference proteome</keyword>
<protein>
    <recommendedName>
        <fullName evidence="3">ubiquitinyl hydrolase 1</fullName>
        <ecNumber evidence="3">3.4.19.12</ecNumber>
    </recommendedName>
</protein>
<dbReference type="SUPFAM" id="SSF54001">
    <property type="entry name" value="Cysteine proteinases"/>
    <property type="match status" value="1"/>
</dbReference>
<dbReference type="GO" id="GO:0006508">
    <property type="term" value="P:proteolysis"/>
    <property type="evidence" value="ECO:0007669"/>
    <property type="project" value="UniProtKB-KW"/>
</dbReference>
<evidence type="ECO:0000256" key="3">
    <source>
        <dbReference type="ARBA" id="ARBA00012759"/>
    </source>
</evidence>
<evidence type="ECO:0000256" key="8">
    <source>
        <dbReference type="ARBA" id="ARBA00023015"/>
    </source>
</evidence>
<dbReference type="GO" id="GO:0016579">
    <property type="term" value="P:protein deubiquitination"/>
    <property type="evidence" value="ECO:0007669"/>
    <property type="project" value="InterPro"/>
</dbReference>
<keyword evidence="6" id="KW-0378">Hydrolase</keyword>
<keyword evidence="8" id="KW-0805">Transcription regulation</keyword>
<keyword evidence="5" id="KW-0833">Ubl conjugation pathway</keyword>
<dbReference type="Gene3D" id="3.90.70.10">
    <property type="entry name" value="Cysteine proteinases"/>
    <property type="match status" value="1"/>
</dbReference>
<name>A0A177F9C8_9EURO</name>
<dbReference type="PANTHER" id="PTHR21646">
    <property type="entry name" value="UBIQUITIN CARBOXYL-TERMINAL HYDROLASE"/>
    <property type="match status" value="1"/>
</dbReference>
<dbReference type="EC" id="3.4.19.12" evidence="3"/>
<dbReference type="InterPro" id="IPR028889">
    <property type="entry name" value="USP"/>
</dbReference>
<evidence type="ECO:0000313" key="14">
    <source>
        <dbReference type="Proteomes" id="UP000077002"/>
    </source>
</evidence>
<keyword evidence="4" id="KW-0645">Protease</keyword>
<dbReference type="InterPro" id="IPR018200">
    <property type="entry name" value="USP_CS"/>
</dbReference>
<dbReference type="PANTHER" id="PTHR21646:SF33">
    <property type="entry name" value="UBIQUITIN CARBOXYL-TERMINAL HYDROLASE 22"/>
    <property type="match status" value="1"/>
</dbReference>
<evidence type="ECO:0000256" key="7">
    <source>
        <dbReference type="ARBA" id="ARBA00022807"/>
    </source>
</evidence>
<evidence type="ECO:0000256" key="2">
    <source>
        <dbReference type="ARBA" id="ARBA00004123"/>
    </source>
</evidence>
<keyword evidence="9" id="KW-0804">Transcription</keyword>
<feature type="region of interest" description="Disordered" evidence="11">
    <location>
        <begin position="105"/>
        <end position="125"/>
    </location>
</feature>
<feature type="region of interest" description="Disordered" evidence="11">
    <location>
        <begin position="470"/>
        <end position="519"/>
    </location>
</feature>
<dbReference type="RefSeq" id="XP_022512172.1">
    <property type="nucleotide sequence ID" value="XM_022655472.1"/>
</dbReference>
<feature type="region of interest" description="Disordered" evidence="11">
    <location>
        <begin position="174"/>
        <end position="202"/>
    </location>
</feature>
<dbReference type="EMBL" id="LVKK01000035">
    <property type="protein sequence ID" value="OAG40220.1"/>
    <property type="molecule type" value="Genomic_DNA"/>
</dbReference>
<dbReference type="OrthoDB" id="289038at2759"/>
<dbReference type="PROSITE" id="PS50235">
    <property type="entry name" value="USP_3"/>
    <property type="match status" value="1"/>
</dbReference>
<evidence type="ECO:0000259" key="12">
    <source>
        <dbReference type="PROSITE" id="PS50235"/>
    </source>
</evidence>
<dbReference type="Pfam" id="PF00443">
    <property type="entry name" value="UCH"/>
    <property type="match status" value="1"/>
</dbReference>